<keyword evidence="3" id="KW-0813">Transport</keyword>
<dbReference type="PIRSF" id="PIRSF002741">
    <property type="entry name" value="MppA"/>
    <property type="match status" value="1"/>
</dbReference>
<sequence>MRTHTLRRRMLAPLGALAVAALALTACAAGGDVAGGEKKDSVSFALQVGTGPNWILPIAAPDKMATHNSAIKATMWPRLFEYNGVDGEMGWDKKASAAESYEFSEDHRTITITLKDLSWSDGKPVSSRDVEFWYNLVRFNKEKTGGYSQGMIPDNIVAFTTVDEKTFSLTMDKVYNDEFLLGNQLSLVYPMPQHVWDKSSADGKVGDADRDAAGAAEVLDYLFSEAKDMKTYATNPLWQTVAGPYTVKSWSDSGQVELTANEKYTGEDKPSIANVTFLPFTSADAEMNVVRSGDVDYGYISSSQLENEKQFTDLGYQVEPWKGWSITYMPYNFANPEKGSFYKQLYIRQALQHAVDQETISEVIWHGAATPDYGPIPQTAESTSLSDEQKNNPYPFDLDTAAKLFADHGWKKGGDGTLECANAGAGADQCGEGIAAGTKAEIVVTTQNGSQETDNMMAEIQSSLGKIGVKMTIDAKPLDSVLSQAQECKSGSTCTWELAFFGTAGSWYFPPYATGERVFARDTKWNAGQYDNPQAEELVQAMAFSTDPEIGKKYSALLAADLPVMWMPNPVYQVSVVRDGLDVANQDPGASFLPQRWSWTEKK</sequence>
<proteinExistence type="inferred from homology"/>
<keyword evidence="4 5" id="KW-0732">Signal</keyword>
<feature type="domain" description="Solute-binding protein family 5" evidence="6">
    <location>
        <begin position="97"/>
        <end position="511"/>
    </location>
</feature>
<organism evidence="7 8">
    <name type="scientific">Microbacterium resistens</name>
    <dbReference type="NCBI Taxonomy" id="156977"/>
    <lineage>
        <taxon>Bacteria</taxon>
        <taxon>Bacillati</taxon>
        <taxon>Actinomycetota</taxon>
        <taxon>Actinomycetes</taxon>
        <taxon>Micrococcales</taxon>
        <taxon>Microbacteriaceae</taxon>
        <taxon>Microbacterium</taxon>
    </lineage>
</organism>
<feature type="chain" id="PRO_5045724588" evidence="5">
    <location>
        <begin position="29"/>
        <end position="603"/>
    </location>
</feature>
<dbReference type="CDD" id="cd08513">
    <property type="entry name" value="PBP2_thermophilic_Hb8_like"/>
    <property type="match status" value="1"/>
</dbReference>
<comment type="caution">
    <text evidence="7">The sequence shown here is derived from an EMBL/GenBank/DDBJ whole genome shotgun (WGS) entry which is preliminary data.</text>
</comment>
<evidence type="ECO:0000256" key="1">
    <source>
        <dbReference type="ARBA" id="ARBA00004196"/>
    </source>
</evidence>
<name>A0ABU1S8X0_9MICO</name>
<gene>
    <name evidence="7" type="ORF">J2Y69_000619</name>
</gene>
<comment type="similarity">
    <text evidence="2">Belongs to the bacterial solute-binding protein 5 family.</text>
</comment>
<dbReference type="Gene3D" id="3.40.190.10">
    <property type="entry name" value="Periplasmic binding protein-like II"/>
    <property type="match status" value="1"/>
</dbReference>
<comment type="subcellular location">
    <subcellularLocation>
        <location evidence="1">Cell envelope</location>
    </subcellularLocation>
</comment>
<dbReference type="RefSeq" id="WP_310017430.1">
    <property type="nucleotide sequence ID" value="NZ_JAVDUM010000002.1"/>
</dbReference>
<evidence type="ECO:0000313" key="8">
    <source>
        <dbReference type="Proteomes" id="UP001259347"/>
    </source>
</evidence>
<dbReference type="PANTHER" id="PTHR30290">
    <property type="entry name" value="PERIPLASMIC BINDING COMPONENT OF ABC TRANSPORTER"/>
    <property type="match status" value="1"/>
</dbReference>
<feature type="signal peptide" evidence="5">
    <location>
        <begin position="1"/>
        <end position="28"/>
    </location>
</feature>
<dbReference type="PROSITE" id="PS51257">
    <property type="entry name" value="PROKAR_LIPOPROTEIN"/>
    <property type="match status" value="1"/>
</dbReference>
<dbReference type="InterPro" id="IPR039424">
    <property type="entry name" value="SBP_5"/>
</dbReference>
<protein>
    <submittedName>
        <fullName evidence="7">Peptide/nickel transport system substrate-binding protein</fullName>
    </submittedName>
</protein>
<evidence type="ECO:0000256" key="3">
    <source>
        <dbReference type="ARBA" id="ARBA00022448"/>
    </source>
</evidence>
<accession>A0ABU1S8X0</accession>
<evidence type="ECO:0000259" key="6">
    <source>
        <dbReference type="Pfam" id="PF00496"/>
    </source>
</evidence>
<evidence type="ECO:0000256" key="4">
    <source>
        <dbReference type="ARBA" id="ARBA00022729"/>
    </source>
</evidence>
<dbReference type="SUPFAM" id="SSF53850">
    <property type="entry name" value="Periplasmic binding protein-like II"/>
    <property type="match status" value="1"/>
</dbReference>
<dbReference type="Proteomes" id="UP001259347">
    <property type="component" value="Unassembled WGS sequence"/>
</dbReference>
<evidence type="ECO:0000256" key="5">
    <source>
        <dbReference type="SAM" id="SignalP"/>
    </source>
</evidence>
<dbReference type="InterPro" id="IPR030678">
    <property type="entry name" value="Peptide/Ni-bd"/>
</dbReference>
<dbReference type="InterPro" id="IPR000914">
    <property type="entry name" value="SBP_5_dom"/>
</dbReference>
<evidence type="ECO:0000256" key="2">
    <source>
        <dbReference type="ARBA" id="ARBA00005695"/>
    </source>
</evidence>
<evidence type="ECO:0000313" key="7">
    <source>
        <dbReference type="EMBL" id="MDR6866034.1"/>
    </source>
</evidence>
<reference evidence="7 8" key="1">
    <citation type="submission" date="2023-07" db="EMBL/GenBank/DDBJ databases">
        <title>Sorghum-associated microbial communities from plants grown in Nebraska, USA.</title>
        <authorList>
            <person name="Schachtman D."/>
        </authorList>
    </citation>
    <scope>NUCLEOTIDE SEQUENCE [LARGE SCALE GENOMIC DNA]</scope>
    <source>
        <strain evidence="7 8">2980</strain>
    </source>
</reference>
<dbReference type="EMBL" id="JAVDUM010000002">
    <property type="protein sequence ID" value="MDR6866034.1"/>
    <property type="molecule type" value="Genomic_DNA"/>
</dbReference>
<dbReference type="Pfam" id="PF00496">
    <property type="entry name" value="SBP_bac_5"/>
    <property type="match status" value="1"/>
</dbReference>
<dbReference type="Gene3D" id="3.10.105.10">
    <property type="entry name" value="Dipeptide-binding Protein, Domain 3"/>
    <property type="match status" value="1"/>
</dbReference>
<dbReference type="PANTHER" id="PTHR30290:SF10">
    <property type="entry name" value="PERIPLASMIC OLIGOPEPTIDE-BINDING PROTEIN-RELATED"/>
    <property type="match status" value="1"/>
</dbReference>
<keyword evidence="8" id="KW-1185">Reference proteome</keyword>